<dbReference type="GeneID" id="108008127"/>
<protein>
    <recommendedName>
        <fullName evidence="1">Ig-like domain-containing protein</fullName>
    </recommendedName>
</protein>
<organism evidence="2 3">
    <name type="scientific">Drosophila suzukii</name>
    <name type="common">Spotted-wing drosophila fruit fly</name>
    <dbReference type="NCBI Taxonomy" id="28584"/>
    <lineage>
        <taxon>Eukaryota</taxon>
        <taxon>Metazoa</taxon>
        <taxon>Ecdysozoa</taxon>
        <taxon>Arthropoda</taxon>
        <taxon>Hexapoda</taxon>
        <taxon>Insecta</taxon>
        <taxon>Pterygota</taxon>
        <taxon>Neoptera</taxon>
        <taxon>Endopterygota</taxon>
        <taxon>Diptera</taxon>
        <taxon>Brachycera</taxon>
        <taxon>Muscomorpha</taxon>
        <taxon>Ephydroidea</taxon>
        <taxon>Drosophilidae</taxon>
        <taxon>Drosophila</taxon>
        <taxon>Sophophora</taxon>
    </lineage>
</organism>
<dbReference type="RefSeq" id="XP_016927406.4">
    <property type="nucleotide sequence ID" value="XM_017071917.4"/>
</dbReference>
<dbReference type="PANTHER" id="PTHR21261:SF2">
    <property type="entry name" value="GH04238P-RELATED"/>
    <property type="match status" value="1"/>
</dbReference>
<evidence type="ECO:0000313" key="2">
    <source>
        <dbReference type="Proteomes" id="UP001652628"/>
    </source>
</evidence>
<dbReference type="InterPro" id="IPR013783">
    <property type="entry name" value="Ig-like_fold"/>
</dbReference>
<dbReference type="InterPro" id="IPR007110">
    <property type="entry name" value="Ig-like_dom"/>
</dbReference>
<reference evidence="3" key="1">
    <citation type="submission" date="2025-08" db="UniProtKB">
        <authorList>
            <consortium name="RefSeq"/>
        </authorList>
    </citation>
    <scope>IDENTIFICATION</scope>
</reference>
<dbReference type="PROSITE" id="PS50835">
    <property type="entry name" value="IG_LIKE"/>
    <property type="match status" value="1"/>
</dbReference>
<gene>
    <name evidence="3" type="primary">LOC108008127</name>
</gene>
<accession>A0AB39Z2G0</accession>
<dbReference type="SUPFAM" id="SSF48726">
    <property type="entry name" value="Immunoglobulin"/>
    <property type="match status" value="2"/>
</dbReference>
<evidence type="ECO:0000259" key="1">
    <source>
        <dbReference type="PROSITE" id="PS50835"/>
    </source>
</evidence>
<feature type="domain" description="Ig-like" evidence="1">
    <location>
        <begin position="13"/>
        <end position="94"/>
    </location>
</feature>
<dbReference type="Pfam" id="PF07654">
    <property type="entry name" value="C1-set"/>
    <property type="match status" value="1"/>
</dbReference>
<dbReference type="Proteomes" id="UP001652628">
    <property type="component" value="Chromosome 2R"/>
</dbReference>
<proteinExistence type="predicted"/>
<dbReference type="AlphaFoldDB" id="A0AB39Z2G0"/>
<name>A0AB39Z2G0_DROSZ</name>
<keyword evidence="2" id="KW-1185">Reference proteome</keyword>
<sequence length="196" mass="22628">MDKMKPTILECDCGIEDNPPFLVVKWFKDDEVVFQWIQGYHPFTTPNFKNSIDTSYVSSEDPNKKYSALALINSTIRTTGKFKCEVQTASNILFRYHRLQVIDLSNYSLDLFHNKIPNGTQLECVLSNMYPRPILRILSKNGDVIKEESNVLENEDGSFNATAVVDVNKTRTRSYSCQVFFQQEIQKVYSLTFNQN</sequence>
<dbReference type="InterPro" id="IPR036179">
    <property type="entry name" value="Ig-like_dom_sf"/>
</dbReference>
<dbReference type="InterPro" id="IPR003597">
    <property type="entry name" value="Ig_C1-set"/>
</dbReference>
<dbReference type="Gene3D" id="2.60.40.10">
    <property type="entry name" value="Immunoglobulins"/>
    <property type="match status" value="2"/>
</dbReference>
<dbReference type="PANTHER" id="PTHR21261">
    <property type="entry name" value="BEAT PROTEIN"/>
    <property type="match status" value="1"/>
</dbReference>
<evidence type="ECO:0000313" key="3">
    <source>
        <dbReference type="RefSeq" id="XP_016927406.4"/>
    </source>
</evidence>